<feature type="region of interest" description="Disordered" evidence="5">
    <location>
        <begin position="152"/>
        <end position="177"/>
    </location>
</feature>
<protein>
    <recommendedName>
        <fullName evidence="6">NAC domain-containing protein</fullName>
    </recommendedName>
</protein>
<dbReference type="Gene3D" id="2.170.150.80">
    <property type="entry name" value="NAC domain"/>
    <property type="match status" value="1"/>
</dbReference>
<evidence type="ECO:0000256" key="3">
    <source>
        <dbReference type="ARBA" id="ARBA00023163"/>
    </source>
</evidence>
<sequence>MEFSSQTLVPGVRFSPTDQELVQYYLYPKVTNPLFTTSAPVRDRDIYACQPLQIWNELHMIQGEDAFFFTNLKKKSPASNATRKIAGGPASWSREDSGKAIIVTIDKHCTVTATRKVFSYRSPETGHHGCRWTMYEYSLPSLSQDTVLCRMRRKDGSKSHPKKTKKRRRQADGVDDATNTMSQQARVGEGYHQQQITADPAETESESVYIYGMRFDDFESFSHELIKDFDNDQMAASSRRMIATESSYRPLHGRGGSDLADGVPSIQTTPEAVANPPYVVQENGIEMIHNAYYMEYPYGW</sequence>
<evidence type="ECO:0000256" key="1">
    <source>
        <dbReference type="ARBA" id="ARBA00023015"/>
    </source>
</evidence>
<reference evidence="7" key="2">
    <citation type="journal article" date="2023" name="Int. J. Mol. Sci.">
        <title>De Novo Assembly and Annotation of 11 Diverse Shrub Willow (Salix) Genomes Reveals Novel Gene Organization in Sex-Linked Regions.</title>
        <authorList>
            <person name="Hyden B."/>
            <person name="Feng K."/>
            <person name="Yates T.B."/>
            <person name="Jawdy S."/>
            <person name="Cereghino C."/>
            <person name="Smart L.B."/>
            <person name="Muchero W."/>
        </authorList>
    </citation>
    <scope>NUCLEOTIDE SEQUENCE</scope>
    <source>
        <tissue evidence="7">Shoot tip</tissue>
    </source>
</reference>
<name>A0ABQ9CE43_9ROSI</name>
<feature type="compositionally biased region" description="Basic residues" evidence="5">
    <location>
        <begin position="152"/>
        <end position="169"/>
    </location>
</feature>
<feature type="domain" description="NAC" evidence="6">
    <location>
        <begin position="8"/>
        <end position="154"/>
    </location>
</feature>
<accession>A0ABQ9CE43</accession>
<keyword evidence="8" id="KW-1185">Reference proteome</keyword>
<dbReference type="PANTHER" id="PTHR31719">
    <property type="entry name" value="NAC TRANSCRIPTION FACTOR 56"/>
    <property type="match status" value="1"/>
</dbReference>
<keyword evidence="4" id="KW-0539">Nucleus</keyword>
<evidence type="ECO:0000313" key="8">
    <source>
        <dbReference type="Proteomes" id="UP001141253"/>
    </source>
</evidence>
<dbReference type="Proteomes" id="UP001141253">
    <property type="component" value="Chromosome 5"/>
</dbReference>
<gene>
    <name evidence="7" type="ORF">OIU77_018928</name>
</gene>
<dbReference type="EMBL" id="JAPFFI010000003">
    <property type="protein sequence ID" value="KAJ6398011.1"/>
    <property type="molecule type" value="Genomic_DNA"/>
</dbReference>
<keyword evidence="3" id="KW-0804">Transcription</keyword>
<dbReference type="InterPro" id="IPR036093">
    <property type="entry name" value="NAC_dom_sf"/>
</dbReference>
<dbReference type="PROSITE" id="PS51005">
    <property type="entry name" value="NAC"/>
    <property type="match status" value="1"/>
</dbReference>
<evidence type="ECO:0000256" key="5">
    <source>
        <dbReference type="SAM" id="MobiDB-lite"/>
    </source>
</evidence>
<proteinExistence type="predicted"/>
<evidence type="ECO:0000259" key="6">
    <source>
        <dbReference type="PROSITE" id="PS51005"/>
    </source>
</evidence>
<keyword evidence="2" id="KW-0238">DNA-binding</keyword>
<evidence type="ECO:0000256" key="4">
    <source>
        <dbReference type="ARBA" id="ARBA00023242"/>
    </source>
</evidence>
<evidence type="ECO:0000256" key="2">
    <source>
        <dbReference type="ARBA" id="ARBA00023125"/>
    </source>
</evidence>
<dbReference type="Pfam" id="PF02365">
    <property type="entry name" value="NAM"/>
    <property type="match status" value="1"/>
</dbReference>
<evidence type="ECO:0000313" key="7">
    <source>
        <dbReference type="EMBL" id="KAJ6398011.1"/>
    </source>
</evidence>
<reference evidence="7" key="1">
    <citation type="submission" date="2022-10" db="EMBL/GenBank/DDBJ databases">
        <authorList>
            <person name="Hyden B.L."/>
            <person name="Feng K."/>
            <person name="Yates T."/>
            <person name="Jawdy S."/>
            <person name="Smart L.B."/>
            <person name="Muchero W."/>
        </authorList>
    </citation>
    <scope>NUCLEOTIDE SEQUENCE</scope>
    <source>
        <tissue evidence="7">Shoot tip</tissue>
    </source>
</reference>
<dbReference type="PANTHER" id="PTHR31719:SF43">
    <property type="entry name" value="NAC TRANSCRIPTION FACTOR 56"/>
    <property type="match status" value="1"/>
</dbReference>
<comment type="caution">
    <text evidence="7">The sequence shown here is derived from an EMBL/GenBank/DDBJ whole genome shotgun (WGS) entry which is preliminary data.</text>
</comment>
<keyword evidence="1" id="KW-0805">Transcription regulation</keyword>
<dbReference type="SUPFAM" id="SSF101941">
    <property type="entry name" value="NAC domain"/>
    <property type="match status" value="1"/>
</dbReference>
<organism evidence="7 8">
    <name type="scientific">Salix suchowensis</name>
    <dbReference type="NCBI Taxonomy" id="1278906"/>
    <lineage>
        <taxon>Eukaryota</taxon>
        <taxon>Viridiplantae</taxon>
        <taxon>Streptophyta</taxon>
        <taxon>Embryophyta</taxon>
        <taxon>Tracheophyta</taxon>
        <taxon>Spermatophyta</taxon>
        <taxon>Magnoliopsida</taxon>
        <taxon>eudicotyledons</taxon>
        <taxon>Gunneridae</taxon>
        <taxon>Pentapetalae</taxon>
        <taxon>rosids</taxon>
        <taxon>fabids</taxon>
        <taxon>Malpighiales</taxon>
        <taxon>Salicaceae</taxon>
        <taxon>Saliceae</taxon>
        <taxon>Salix</taxon>
    </lineage>
</organism>
<dbReference type="InterPro" id="IPR003441">
    <property type="entry name" value="NAC-dom"/>
</dbReference>